<evidence type="ECO:0000313" key="2">
    <source>
        <dbReference type="Proteomes" id="UP001239111"/>
    </source>
</evidence>
<comment type="caution">
    <text evidence="1">The sequence shown here is derived from an EMBL/GenBank/DDBJ whole genome shotgun (WGS) entry which is preliminary data.</text>
</comment>
<dbReference type="Proteomes" id="UP001239111">
    <property type="component" value="Chromosome 4"/>
</dbReference>
<reference evidence="1" key="1">
    <citation type="submission" date="2023-04" db="EMBL/GenBank/DDBJ databases">
        <title>A chromosome-level genome assembly of the parasitoid wasp Eretmocerus hayati.</title>
        <authorList>
            <person name="Zhong Y."/>
            <person name="Liu S."/>
            <person name="Liu Y."/>
        </authorList>
    </citation>
    <scope>NUCLEOTIDE SEQUENCE</scope>
    <source>
        <strain evidence="1">ZJU_SS_LIU_2023</strain>
    </source>
</reference>
<sequence length="194" mass="21990">MKLKTGLTFSAISALFSVDTSAVSRIFTQILHHVVSATENFIFWSARSLVQDTMPQCFRAKYGNTRLIMDCTEFRIEIPSKLDDRVWCYSHYKHGFIIKLLVGITPGVYVCFKSKAADGRQSDSQLTIESGLLDLLEEGDLVLADWGFPEIKTAFDPSGKKVLVEMPPFFSDEKEFSKEETQETYNTTSVRIHV</sequence>
<keyword evidence="2" id="KW-1185">Reference proteome</keyword>
<evidence type="ECO:0000313" key="1">
    <source>
        <dbReference type="EMBL" id="KAJ8665152.1"/>
    </source>
</evidence>
<dbReference type="EMBL" id="CM056744">
    <property type="protein sequence ID" value="KAJ8665152.1"/>
    <property type="molecule type" value="Genomic_DNA"/>
</dbReference>
<name>A0ACC2N299_9HYME</name>
<gene>
    <name evidence="1" type="ORF">QAD02_006814</name>
</gene>
<proteinExistence type="predicted"/>
<protein>
    <submittedName>
        <fullName evidence="1">Uncharacterized protein</fullName>
    </submittedName>
</protein>
<accession>A0ACC2N299</accession>
<organism evidence="1 2">
    <name type="scientific">Eretmocerus hayati</name>
    <dbReference type="NCBI Taxonomy" id="131215"/>
    <lineage>
        <taxon>Eukaryota</taxon>
        <taxon>Metazoa</taxon>
        <taxon>Ecdysozoa</taxon>
        <taxon>Arthropoda</taxon>
        <taxon>Hexapoda</taxon>
        <taxon>Insecta</taxon>
        <taxon>Pterygota</taxon>
        <taxon>Neoptera</taxon>
        <taxon>Endopterygota</taxon>
        <taxon>Hymenoptera</taxon>
        <taxon>Apocrita</taxon>
        <taxon>Proctotrupomorpha</taxon>
        <taxon>Chalcidoidea</taxon>
        <taxon>Aphelinidae</taxon>
        <taxon>Aphelininae</taxon>
        <taxon>Eretmocerus</taxon>
    </lineage>
</organism>